<evidence type="ECO:0000313" key="5">
    <source>
        <dbReference type="EMBL" id="MFC6165065.1"/>
    </source>
</evidence>
<keyword evidence="2" id="KW-0238">DNA-binding</keyword>
<evidence type="ECO:0000313" key="6">
    <source>
        <dbReference type="Proteomes" id="UP001596253"/>
    </source>
</evidence>
<evidence type="ECO:0000256" key="3">
    <source>
        <dbReference type="ARBA" id="ARBA00023163"/>
    </source>
</evidence>
<dbReference type="InterPro" id="IPR009057">
    <property type="entry name" value="Homeodomain-like_sf"/>
</dbReference>
<dbReference type="InterPro" id="IPR018060">
    <property type="entry name" value="HTH_AraC"/>
</dbReference>
<dbReference type="SMART" id="SM00342">
    <property type="entry name" value="HTH_ARAC"/>
    <property type="match status" value="1"/>
</dbReference>
<dbReference type="PROSITE" id="PS01124">
    <property type="entry name" value="HTH_ARAC_FAMILY_2"/>
    <property type="match status" value="1"/>
</dbReference>
<dbReference type="InterPro" id="IPR011051">
    <property type="entry name" value="RmlC_Cupin_sf"/>
</dbReference>
<dbReference type="PANTHER" id="PTHR43280:SF28">
    <property type="entry name" value="HTH-TYPE TRANSCRIPTIONAL ACTIVATOR RHAS"/>
    <property type="match status" value="1"/>
</dbReference>
<proteinExistence type="predicted"/>
<dbReference type="PANTHER" id="PTHR43280">
    <property type="entry name" value="ARAC-FAMILY TRANSCRIPTIONAL REGULATOR"/>
    <property type="match status" value="1"/>
</dbReference>
<dbReference type="SUPFAM" id="SSF46689">
    <property type="entry name" value="Homeodomain-like"/>
    <property type="match status" value="1"/>
</dbReference>
<feature type="domain" description="HTH araC/xylS-type" evidence="4">
    <location>
        <begin position="223"/>
        <end position="320"/>
    </location>
</feature>
<protein>
    <submittedName>
        <fullName evidence="5">AraC family transcriptional regulator</fullName>
    </submittedName>
</protein>
<organism evidence="5 6">
    <name type="scientific">Lactiplantibacillus dongliensis</name>
    <dbReference type="NCBI Taxonomy" id="2559919"/>
    <lineage>
        <taxon>Bacteria</taxon>
        <taxon>Bacillati</taxon>
        <taxon>Bacillota</taxon>
        <taxon>Bacilli</taxon>
        <taxon>Lactobacillales</taxon>
        <taxon>Lactobacillaceae</taxon>
        <taxon>Lactiplantibacillus</taxon>
    </lineage>
</organism>
<evidence type="ECO:0000256" key="2">
    <source>
        <dbReference type="ARBA" id="ARBA00023125"/>
    </source>
</evidence>
<dbReference type="Pfam" id="PF12833">
    <property type="entry name" value="HTH_18"/>
    <property type="match status" value="1"/>
</dbReference>
<dbReference type="InterPro" id="IPR003313">
    <property type="entry name" value="AraC-bd"/>
</dbReference>
<sequence length="336" mass="38179">MDFKILDQYLRAEDPVETEQRLHGGNVHDVQTTAVPNQAPQMPKATFFKRGNIFINKHHRYSYMPAHTHDFIELNYMYAGHSTQYINGEKIELREHEIILMDKDIVQKIDYIGQDDILINILVRDDSILTNILTNLAQSKNLATEFMVNASRVDAIHNNFVVFDIRQNTMATTLLNELIIKGFGHDRYRSRSMNLLLSLILTELANAIEVTAQDAADADNNLMQLLSYIDKHYTQLTLADLGEKFGYNKNYLGNKLKAETGRTFKGLIDKKRLAEAQELLLETNYSVAEIAARVGYQSAPSLFKLFAKYLGLTPAQYKAQQSTVASPTGIKFQSLP</sequence>
<comment type="caution">
    <text evidence="5">The sequence shown here is derived from an EMBL/GenBank/DDBJ whole genome shotgun (WGS) entry which is preliminary data.</text>
</comment>
<dbReference type="Gene3D" id="1.10.10.60">
    <property type="entry name" value="Homeodomain-like"/>
    <property type="match status" value="2"/>
</dbReference>
<keyword evidence="1" id="KW-0805">Transcription regulation</keyword>
<dbReference type="EMBL" id="JBHSSD010000042">
    <property type="protein sequence ID" value="MFC6165065.1"/>
    <property type="molecule type" value="Genomic_DNA"/>
</dbReference>
<dbReference type="Gene3D" id="2.60.120.10">
    <property type="entry name" value="Jelly Rolls"/>
    <property type="match status" value="1"/>
</dbReference>
<dbReference type="PROSITE" id="PS00041">
    <property type="entry name" value="HTH_ARAC_FAMILY_1"/>
    <property type="match status" value="1"/>
</dbReference>
<keyword evidence="3" id="KW-0804">Transcription</keyword>
<dbReference type="SUPFAM" id="SSF51182">
    <property type="entry name" value="RmlC-like cupins"/>
    <property type="match status" value="1"/>
</dbReference>
<dbReference type="InterPro" id="IPR018062">
    <property type="entry name" value="HTH_AraC-typ_CS"/>
</dbReference>
<evidence type="ECO:0000256" key="1">
    <source>
        <dbReference type="ARBA" id="ARBA00023015"/>
    </source>
</evidence>
<name>A0ABW1R6H7_9LACO</name>
<dbReference type="Proteomes" id="UP001596253">
    <property type="component" value="Unassembled WGS sequence"/>
</dbReference>
<accession>A0ABW1R6H7</accession>
<keyword evidence="6" id="KW-1185">Reference proteome</keyword>
<evidence type="ECO:0000259" key="4">
    <source>
        <dbReference type="PROSITE" id="PS01124"/>
    </source>
</evidence>
<reference evidence="6" key="1">
    <citation type="journal article" date="2019" name="Int. J. Syst. Evol. Microbiol.">
        <title>The Global Catalogue of Microorganisms (GCM) 10K type strain sequencing project: providing services to taxonomists for standard genome sequencing and annotation.</title>
        <authorList>
            <consortium name="The Broad Institute Genomics Platform"/>
            <consortium name="The Broad Institute Genome Sequencing Center for Infectious Disease"/>
            <person name="Wu L."/>
            <person name="Ma J."/>
        </authorList>
    </citation>
    <scope>NUCLEOTIDE SEQUENCE [LARGE SCALE GENOMIC DNA]</scope>
    <source>
        <strain evidence="6">CCM 8932</strain>
    </source>
</reference>
<dbReference type="RefSeq" id="WP_137639136.1">
    <property type="nucleotide sequence ID" value="NZ_BJDK01000003.1"/>
</dbReference>
<dbReference type="InterPro" id="IPR014710">
    <property type="entry name" value="RmlC-like_jellyroll"/>
</dbReference>
<gene>
    <name evidence="5" type="ORF">ACFP3T_10320</name>
</gene>
<dbReference type="Pfam" id="PF02311">
    <property type="entry name" value="AraC_binding"/>
    <property type="match status" value="1"/>
</dbReference>